<dbReference type="Gene3D" id="1.10.260.40">
    <property type="entry name" value="lambda repressor-like DNA-binding domains"/>
    <property type="match status" value="1"/>
</dbReference>
<dbReference type="CDD" id="cd00093">
    <property type="entry name" value="HTH_XRE"/>
    <property type="match status" value="1"/>
</dbReference>
<dbReference type="RefSeq" id="WP_016362547.1">
    <property type="nucleotide sequence ID" value="NC_017672.3"/>
</dbReference>
<proteinExistence type="predicted"/>
<dbReference type="Proteomes" id="UP000007392">
    <property type="component" value="Chromosome"/>
</dbReference>
<dbReference type="Pfam" id="PF17765">
    <property type="entry name" value="MLTR_LBD"/>
    <property type="match status" value="1"/>
</dbReference>
<gene>
    <name evidence="2" type="ORF">B2K_13540</name>
</gene>
<accession>I0BH83</accession>
<reference evidence="2 3" key="1">
    <citation type="submission" date="2013-06" db="EMBL/GenBank/DDBJ databases">
        <title>Complete genome sequence of Paenibacillus mucilaginosus K02.</title>
        <authorList>
            <person name="Xiao B."/>
            <person name="Sun L."/>
            <person name="Xiao L."/>
            <person name="Lian B."/>
        </authorList>
    </citation>
    <scope>NUCLEOTIDE SEQUENCE [LARGE SCALE GENOMIC DNA]</scope>
    <source>
        <strain evidence="2 3">K02</strain>
    </source>
</reference>
<dbReference type="HOGENOM" id="CLU_057862_2_0_9"/>
<evidence type="ECO:0000313" key="3">
    <source>
        <dbReference type="Proteomes" id="UP000007392"/>
    </source>
</evidence>
<name>I0BH83_9BACL</name>
<dbReference type="AlphaFoldDB" id="I0BH83"/>
<protein>
    <submittedName>
        <fullName evidence="2">Transcriptional regulator</fullName>
    </submittedName>
</protein>
<dbReference type="InterPro" id="IPR041413">
    <property type="entry name" value="MLTR_LBD"/>
</dbReference>
<dbReference type="EMBL" id="CP003422">
    <property type="protein sequence ID" value="AFH61730.2"/>
    <property type="molecule type" value="Genomic_DNA"/>
</dbReference>
<dbReference type="InterPro" id="IPR001387">
    <property type="entry name" value="Cro/C1-type_HTH"/>
</dbReference>
<dbReference type="Pfam" id="PF13560">
    <property type="entry name" value="HTH_31"/>
    <property type="match status" value="1"/>
</dbReference>
<evidence type="ECO:0000313" key="2">
    <source>
        <dbReference type="EMBL" id="AFH61730.2"/>
    </source>
</evidence>
<dbReference type="SMART" id="SM00530">
    <property type="entry name" value="HTH_XRE"/>
    <property type="match status" value="1"/>
</dbReference>
<organism evidence="2 3">
    <name type="scientific">Paenibacillus mucilaginosus K02</name>
    <dbReference type="NCBI Taxonomy" id="997761"/>
    <lineage>
        <taxon>Bacteria</taxon>
        <taxon>Bacillati</taxon>
        <taxon>Bacillota</taxon>
        <taxon>Bacilli</taxon>
        <taxon>Bacillales</taxon>
        <taxon>Paenibacillaceae</taxon>
        <taxon>Paenibacillus</taxon>
    </lineage>
</organism>
<sequence>MNIDRHHELGSFLRKRRERISPEEMGIPRGSRRRTPGLRRGEVAMLAGMSLEWYTYLEQGRAIQVSSEVLGSLARVLHLSPNERRHLFTLAHLHDPTEVKQPLPAVSPILQSLLDQLETTPAYILDQRMNIVGWNEAFSDVYGDYLYKGERQRNLVWITFASPEFRKLKGEHWEEAAVHCLAQFRAGYGQHVGDDWWQEQITELSMSSPIFKEMWDRQDVLYAPDGHKIIYHPLMGKMSFEYLAFQVMDSPELQMVLHMPAKGTDTAEKLKRLSRKT</sequence>
<dbReference type="SUPFAM" id="SSF47413">
    <property type="entry name" value="lambda repressor-like DNA-binding domains"/>
    <property type="match status" value="1"/>
</dbReference>
<feature type="domain" description="HTH cro/C1-type" evidence="1">
    <location>
        <begin position="12"/>
        <end position="84"/>
    </location>
</feature>
<dbReference type="Gene3D" id="3.30.450.180">
    <property type="match status" value="1"/>
</dbReference>
<dbReference type="PANTHER" id="PTHR35010">
    <property type="entry name" value="BLL4672 PROTEIN-RELATED"/>
    <property type="match status" value="1"/>
</dbReference>
<dbReference type="GO" id="GO:0003677">
    <property type="term" value="F:DNA binding"/>
    <property type="evidence" value="ECO:0007669"/>
    <property type="project" value="InterPro"/>
</dbReference>
<evidence type="ECO:0000259" key="1">
    <source>
        <dbReference type="SMART" id="SM00530"/>
    </source>
</evidence>
<dbReference type="InterPro" id="IPR010982">
    <property type="entry name" value="Lambda_DNA-bd_dom_sf"/>
</dbReference>
<dbReference type="KEGG" id="pmw:B2K_13540"/>